<sequence>MTVCKPKYLVDLEMYEEMKKRLIEKQAKTSKWFVETPVTTDTKELVGSGCYGTAPLPKSVDEMEKHFSLAEQSDFAAMYCHDVLKLIEIAIYNAKTRPI</sequence>
<name>A0A3G5A1U0_9VIRU</name>
<proteinExistence type="predicted"/>
<organism evidence="1">
    <name type="scientific">Faunusvirus sp</name>
    <dbReference type="NCBI Taxonomy" id="2487766"/>
    <lineage>
        <taxon>Viruses</taxon>
        <taxon>Varidnaviria</taxon>
        <taxon>Bamfordvirae</taxon>
        <taxon>Nucleocytoviricota</taxon>
        <taxon>Megaviricetes</taxon>
        <taxon>Imitervirales</taxon>
        <taxon>Mimiviridae</taxon>
    </lineage>
</organism>
<accession>A0A3G5A1U0</accession>
<gene>
    <name evidence="1" type="ORF">Faunusvirus58_3</name>
</gene>
<evidence type="ECO:0000313" key="1">
    <source>
        <dbReference type="EMBL" id="AYV79823.1"/>
    </source>
</evidence>
<protein>
    <submittedName>
        <fullName evidence="1">Uncharacterized protein</fullName>
    </submittedName>
</protein>
<dbReference type="EMBL" id="MK072189">
    <property type="protein sequence ID" value="AYV79823.1"/>
    <property type="molecule type" value="Genomic_DNA"/>
</dbReference>
<reference evidence="1" key="1">
    <citation type="submission" date="2018-10" db="EMBL/GenBank/DDBJ databases">
        <title>Hidden diversity of soil giant viruses.</title>
        <authorList>
            <person name="Schulz F."/>
            <person name="Alteio L."/>
            <person name="Goudeau D."/>
            <person name="Ryan E.M."/>
            <person name="Malmstrom R.R."/>
            <person name="Blanchard J."/>
            <person name="Woyke T."/>
        </authorList>
    </citation>
    <scope>NUCLEOTIDE SEQUENCE</scope>
    <source>
        <strain evidence="1">FNV1</strain>
    </source>
</reference>